<evidence type="ECO:0000313" key="4">
    <source>
        <dbReference type="EMBL" id="PHM35663.1"/>
    </source>
</evidence>
<evidence type="ECO:0000313" key="5">
    <source>
        <dbReference type="EMBL" id="SIP71325.1"/>
    </source>
</evidence>
<feature type="domain" description="Double zinc ribbon" evidence="3">
    <location>
        <begin position="18"/>
        <end position="65"/>
    </location>
</feature>
<dbReference type="InterPro" id="IPR051910">
    <property type="entry name" value="ComF/GntX_DNA_util-trans"/>
</dbReference>
<dbReference type="EMBL" id="NIBU01000023">
    <property type="protein sequence ID" value="PHM35663.1"/>
    <property type="molecule type" value="Genomic_DNA"/>
</dbReference>
<keyword evidence="7" id="KW-1185">Reference proteome</keyword>
<dbReference type="SUPFAM" id="SSF53271">
    <property type="entry name" value="PRTase-like"/>
    <property type="match status" value="1"/>
</dbReference>
<organism evidence="5 6">
    <name type="scientific">Xenorhabdus innexi</name>
    <dbReference type="NCBI Taxonomy" id="290109"/>
    <lineage>
        <taxon>Bacteria</taxon>
        <taxon>Pseudomonadati</taxon>
        <taxon>Pseudomonadota</taxon>
        <taxon>Gammaproteobacteria</taxon>
        <taxon>Enterobacterales</taxon>
        <taxon>Morganellaceae</taxon>
        <taxon>Xenorhabdus</taxon>
    </lineage>
</organism>
<evidence type="ECO:0000259" key="3">
    <source>
        <dbReference type="Pfam" id="PF18912"/>
    </source>
</evidence>
<evidence type="ECO:0000259" key="2">
    <source>
        <dbReference type="Pfam" id="PF00156"/>
    </source>
</evidence>
<evidence type="ECO:0000256" key="1">
    <source>
        <dbReference type="ARBA" id="ARBA00008007"/>
    </source>
</evidence>
<reference evidence="4 7" key="3">
    <citation type="journal article" date="2017" name="Nat. Microbiol.">
        <title>Natural product diversity associated with the nematode symbionts Photorhabdus and Xenorhabdus.</title>
        <authorList>
            <person name="Tobias N.J."/>
            <person name="Wolff H."/>
            <person name="Djahanschiri B."/>
            <person name="Grundmann F."/>
            <person name="Kronenwerth M."/>
            <person name="Shi Y.M."/>
            <person name="Simonyi S."/>
            <person name="Grun P."/>
            <person name="Shapiro-Ilan D."/>
            <person name="Pidot S.J."/>
            <person name="Stinear T.P."/>
            <person name="Ebersberger I."/>
            <person name="Bode H.B."/>
        </authorList>
    </citation>
    <scope>NUCLEOTIDE SEQUENCE [LARGE SCALE GENOMIC DNA]</scope>
    <source>
        <strain evidence="4 7">DSM 16336</strain>
    </source>
</reference>
<proteinExistence type="inferred from homology"/>
<dbReference type="InterPro" id="IPR000836">
    <property type="entry name" value="PRTase_dom"/>
</dbReference>
<dbReference type="NCBIfam" id="NF008616">
    <property type="entry name" value="PRK11595.1"/>
    <property type="match status" value="1"/>
</dbReference>
<accession>A0A1N6MR70</accession>
<comment type="similarity">
    <text evidence="1">Belongs to the ComF/GntX family.</text>
</comment>
<dbReference type="InterPro" id="IPR044005">
    <property type="entry name" value="DZR_2"/>
</dbReference>
<dbReference type="Pfam" id="PF18912">
    <property type="entry name" value="DZR_2"/>
    <property type="match status" value="1"/>
</dbReference>
<reference evidence="5" key="2">
    <citation type="submission" date="2016-12" db="EMBL/GenBank/DDBJ databases">
        <authorList>
            <person name="Song W.-J."/>
            <person name="Kurnit D.M."/>
        </authorList>
    </citation>
    <scope>NUCLEOTIDE SEQUENCE [LARGE SCALE GENOMIC DNA]</scope>
    <source>
        <strain evidence="5">HGB1681</strain>
    </source>
</reference>
<dbReference type="Proteomes" id="UP000196435">
    <property type="component" value="Unassembled WGS sequence"/>
</dbReference>
<evidence type="ECO:0000313" key="6">
    <source>
        <dbReference type="Proteomes" id="UP000196435"/>
    </source>
</evidence>
<dbReference type="PANTHER" id="PTHR47505">
    <property type="entry name" value="DNA UTILIZATION PROTEIN YHGH"/>
    <property type="match status" value="1"/>
</dbReference>
<feature type="domain" description="Phosphoribosyltransferase" evidence="2">
    <location>
        <begin position="180"/>
        <end position="234"/>
    </location>
</feature>
<evidence type="ECO:0000313" key="7">
    <source>
        <dbReference type="Proteomes" id="UP000224871"/>
    </source>
</evidence>
<dbReference type="InterPro" id="IPR029057">
    <property type="entry name" value="PRTase-like"/>
</dbReference>
<sequence length="237" mass="27619">MFTKTVFTKTMLTMVGYCWLCHQNLYFAHHGICHFCWQSLKRLENVCPRCSLPASSRDLPCGRCLKEPPLWQRIIAVTDYAPPLSQLIRRYKYHSTPQLAAVLARLFLLHWLQGYRDGRWSKPDCILGIPLHRQKRWQRGFDQVELIIRPLARWLQCQYQPNLLQRTRATLTQRGLSAAQRKTNLKHAFQLRGDFTDQHVVIFDDVITTGTTLHEATQLLIHAGARSVQAWAICRTL</sequence>
<dbReference type="EMBL" id="FTLG01000016">
    <property type="protein sequence ID" value="SIP71325.1"/>
    <property type="molecule type" value="Genomic_DNA"/>
</dbReference>
<dbReference type="Gene3D" id="3.40.50.2020">
    <property type="match status" value="1"/>
</dbReference>
<gene>
    <name evidence="5" type="primary">gntX</name>
    <name evidence="4" type="ORF">Xinn_02227</name>
    <name evidence="5" type="ORF">XIS1_1120029</name>
</gene>
<protein>
    <submittedName>
        <fullName evidence="4">Competence protein ComF</fullName>
    </submittedName>
    <submittedName>
        <fullName evidence="5">Protein gntX</fullName>
    </submittedName>
</protein>
<reference evidence="6" key="1">
    <citation type="submission" date="2016-12" db="EMBL/GenBank/DDBJ databases">
        <authorList>
            <person name="Gaudriault S."/>
        </authorList>
    </citation>
    <scope>NUCLEOTIDE SEQUENCE [LARGE SCALE GENOMIC DNA]</scope>
    <source>
        <strain evidence="6">HGB1681 (deposited as PTA-6826 in the American Type Culture Collection)</strain>
    </source>
</reference>
<name>A0A1N6MR70_9GAMM</name>
<dbReference type="Pfam" id="PF00156">
    <property type="entry name" value="Pribosyltran"/>
    <property type="match status" value="1"/>
</dbReference>
<dbReference type="AlphaFoldDB" id="A0A1N6MR70"/>
<dbReference type="PANTHER" id="PTHR47505:SF1">
    <property type="entry name" value="DNA UTILIZATION PROTEIN YHGH"/>
    <property type="match status" value="1"/>
</dbReference>
<dbReference type="Proteomes" id="UP000224871">
    <property type="component" value="Unassembled WGS sequence"/>
</dbReference>
<dbReference type="CDD" id="cd06223">
    <property type="entry name" value="PRTases_typeI"/>
    <property type="match status" value="1"/>
</dbReference>